<feature type="compositionally biased region" description="Basic and acidic residues" evidence="3">
    <location>
        <begin position="492"/>
        <end position="514"/>
    </location>
</feature>
<dbReference type="InterPro" id="IPR008936">
    <property type="entry name" value="Rho_GTPase_activation_prot"/>
</dbReference>
<dbReference type="GO" id="GO:0007165">
    <property type="term" value="P:signal transduction"/>
    <property type="evidence" value="ECO:0007669"/>
    <property type="project" value="InterPro"/>
</dbReference>
<feature type="compositionally biased region" description="Polar residues" evidence="3">
    <location>
        <begin position="246"/>
        <end position="256"/>
    </location>
</feature>
<accession>A0A834HXA6</accession>
<dbReference type="InterPro" id="IPR013761">
    <property type="entry name" value="SAM/pointed_sf"/>
</dbReference>
<reference evidence="6" key="1">
    <citation type="submission" date="2020-08" db="EMBL/GenBank/DDBJ databases">
        <title>Genome sequencing and assembly of the red palm weevil Rhynchophorus ferrugineus.</title>
        <authorList>
            <person name="Dias G.B."/>
            <person name="Bergman C.M."/>
            <person name="Manee M."/>
        </authorList>
    </citation>
    <scope>NUCLEOTIDE SEQUENCE</scope>
    <source>
        <strain evidence="6">AA-2017</strain>
        <tissue evidence="6">Whole larva</tissue>
    </source>
</reference>
<dbReference type="SUPFAM" id="SSF55961">
    <property type="entry name" value="Bet v1-like"/>
    <property type="match status" value="1"/>
</dbReference>
<dbReference type="Gene3D" id="1.10.555.10">
    <property type="entry name" value="Rho GTPase activation protein"/>
    <property type="match status" value="1"/>
</dbReference>
<dbReference type="GO" id="GO:0005096">
    <property type="term" value="F:GTPase activator activity"/>
    <property type="evidence" value="ECO:0007669"/>
    <property type="project" value="UniProtKB-KW"/>
</dbReference>
<dbReference type="Proteomes" id="UP000625711">
    <property type="component" value="Unassembled WGS sequence"/>
</dbReference>
<keyword evidence="2" id="KW-0597">Phosphoprotein</keyword>
<evidence type="ECO:0000313" key="6">
    <source>
        <dbReference type="EMBL" id="KAF7270215.1"/>
    </source>
</evidence>
<evidence type="ECO:0000256" key="2">
    <source>
        <dbReference type="ARBA" id="ARBA00022553"/>
    </source>
</evidence>
<dbReference type="PANTHER" id="PTHR12659:SF7">
    <property type="entry name" value="CROSSVEINLESS C, ISOFORM C"/>
    <property type="match status" value="1"/>
</dbReference>
<name>A0A834HXA6_RHYFE</name>
<feature type="region of interest" description="Disordered" evidence="3">
    <location>
        <begin position="184"/>
        <end position="256"/>
    </location>
</feature>
<dbReference type="Gene3D" id="3.30.530.20">
    <property type="match status" value="1"/>
</dbReference>
<evidence type="ECO:0000259" key="5">
    <source>
        <dbReference type="PROSITE" id="PS50848"/>
    </source>
</evidence>
<dbReference type="PROSITE" id="PS50848">
    <property type="entry name" value="START"/>
    <property type="match status" value="1"/>
</dbReference>
<feature type="domain" description="Rho-GAP" evidence="4">
    <location>
        <begin position="598"/>
        <end position="792"/>
    </location>
</feature>
<keyword evidence="7" id="KW-1185">Reference proteome</keyword>
<feature type="region of interest" description="Disordered" evidence="3">
    <location>
        <begin position="482"/>
        <end position="514"/>
    </location>
</feature>
<dbReference type="SMART" id="SM00324">
    <property type="entry name" value="RhoGAP"/>
    <property type="match status" value="1"/>
</dbReference>
<dbReference type="InterPro" id="IPR000198">
    <property type="entry name" value="RhoGAP_dom"/>
</dbReference>
<feature type="region of interest" description="Disordered" evidence="3">
    <location>
        <begin position="15"/>
        <end position="87"/>
    </location>
</feature>
<dbReference type="Gene3D" id="1.10.287.2070">
    <property type="match status" value="1"/>
</dbReference>
<dbReference type="InterPro" id="IPR023393">
    <property type="entry name" value="START-like_dom_sf"/>
</dbReference>
<dbReference type="InterPro" id="IPR002913">
    <property type="entry name" value="START_lipid-bd_dom"/>
</dbReference>
<dbReference type="Pfam" id="PF00620">
    <property type="entry name" value="RhoGAP"/>
    <property type="match status" value="1"/>
</dbReference>
<evidence type="ECO:0000259" key="4">
    <source>
        <dbReference type="PROSITE" id="PS50238"/>
    </source>
</evidence>
<evidence type="ECO:0000256" key="1">
    <source>
        <dbReference type="ARBA" id="ARBA00022468"/>
    </source>
</evidence>
<dbReference type="AlphaFoldDB" id="A0A834HXA6"/>
<feature type="compositionally biased region" description="Basic and acidic residues" evidence="3">
    <location>
        <begin position="15"/>
        <end position="31"/>
    </location>
</feature>
<evidence type="ECO:0008006" key="8">
    <source>
        <dbReference type="Google" id="ProtNLM"/>
    </source>
</evidence>
<feature type="compositionally biased region" description="Polar residues" evidence="3">
    <location>
        <begin position="226"/>
        <end position="238"/>
    </location>
</feature>
<dbReference type="PROSITE" id="PS50238">
    <property type="entry name" value="RHOGAP"/>
    <property type="match status" value="1"/>
</dbReference>
<evidence type="ECO:0000256" key="3">
    <source>
        <dbReference type="SAM" id="MobiDB-lite"/>
    </source>
</evidence>
<feature type="domain" description="START" evidence="5">
    <location>
        <begin position="818"/>
        <end position="1003"/>
    </location>
</feature>
<dbReference type="SMART" id="SM00234">
    <property type="entry name" value="START"/>
    <property type="match status" value="1"/>
</dbReference>
<organism evidence="6 7">
    <name type="scientific">Rhynchophorus ferrugineus</name>
    <name type="common">Red palm weevil</name>
    <name type="synonym">Curculio ferrugineus</name>
    <dbReference type="NCBI Taxonomy" id="354439"/>
    <lineage>
        <taxon>Eukaryota</taxon>
        <taxon>Metazoa</taxon>
        <taxon>Ecdysozoa</taxon>
        <taxon>Arthropoda</taxon>
        <taxon>Hexapoda</taxon>
        <taxon>Insecta</taxon>
        <taxon>Pterygota</taxon>
        <taxon>Neoptera</taxon>
        <taxon>Endopterygota</taxon>
        <taxon>Coleoptera</taxon>
        <taxon>Polyphaga</taxon>
        <taxon>Cucujiformia</taxon>
        <taxon>Curculionidae</taxon>
        <taxon>Dryophthorinae</taxon>
        <taxon>Rhynchophorus</taxon>
    </lineage>
</organism>
<feature type="compositionally biased region" description="Low complexity" evidence="3">
    <location>
        <begin position="190"/>
        <end position="212"/>
    </location>
</feature>
<comment type="caution">
    <text evidence="6">The sequence shown here is derived from an EMBL/GenBank/DDBJ whole genome shotgun (WGS) entry which is preliminary data.</text>
</comment>
<dbReference type="GO" id="GO:0030036">
    <property type="term" value="P:actin cytoskeleton organization"/>
    <property type="evidence" value="ECO:0007669"/>
    <property type="project" value="TreeGrafter"/>
</dbReference>
<keyword evidence="1" id="KW-0343">GTPase activation</keyword>
<proteinExistence type="predicted"/>
<evidence type="ECO:0000313" key="7">
    <source>
        <dbReference type="Proteomes" id="UP000625711"/>
    </source>
</evidence>
<dbReference type="SUPFAM" id="SSF48350">
    <property type="entry name" value="GTPase activation domain, GAP"/>
    <property type="match status" value="1"/>
</dbReference>
<dbReference type="SUPFAM" id="SSF47769">
    <property type="entry name" value="SAM/Pointed domain"/>
    <property type="match status" value="1"/>
</dbReference>
<gene>
    <name evidence="6" type="ORF">GWI33_016825</name>
</gene>
<dbReference type="GO" id="GO:0008289">
    <property type="term" value="F:lipid binding"/>
    <property type="evidence" value="ECO:0007669"/>
    <property type="project" value="InterPro"/>
</dbReference>
<dbReference type="GO" id="GO:0035023">
    <property type="term" value="P:regulation of Rho protein signal transduction"/>
    <property type="evidence" value="ECO:0007669"/>
    <property type="project" value="TreeGrafter"/>
</dbReference>
<dbReference type="Pfam" id="PF01852">
    <property type="entry name" value="START"/>
    <property type="match status" value="1"/>
</dbReference>
<dbReference type="PANTHER" id="PTHR12659">
    <property type="entry name" value="RHO-TYPE GTPASE ACTIVATING PROTEIN"/>
    <property type="match status" value="1"/>
</dbReference>
<sequence length="1035" mass="118417">MSECRFCPMTVNRFEDQPDNAKADTTPDRSEINSAFEKNGRISTQKKSFKTPPYQIGLSKIEEEKLKMPTSQTTTDRPASPPTSDSEDIELNLKILLKLNKDIQSDLSELLANHKPLNENPASDYRFCHHSSNFNGYGHLNGFQDDSNLEFNHFENLAYDEKRSIDIDTLSDLGSNSLSTISTAHVATQTSPSPSESSTNLTWSSSSPGSDTESSEGSDHWGNGYSKRSWTNGKSSSAPVLEKVSPSLQVNKQSRSQSDRHLAEYKFFRSLSVKVNDNWPIRKAEQLWKLMRTTKIAEIEAAEACKWLRATGFPQYAQMYEDMQFPIDLNQAEQDHLFLEADVLNSLFRRLQILNNCAHLHQQRVTHTDESDDEFCALSKNWTYESDTRRWSRTCSKGPYPNLEEISKRFESGSFSSQERDDVFEKCTQSPKEKLRRAGSSKFRRRKEGAFLSEREPPLENISPIGSLKILELNHISDSELTPRHQRKVRTKSFDKTETWPHTPHSIDRVTWHKPPERGAAQLEEPDGENSQSGVDEIPLNQLSSTQLQMLRKLALLKLTAHMEKHCPSHRSGWNWDLPKFIRKMKAPVYKDKNVFGVPLTITLQRTGQVLPRNIEEALRWLQQNATDQLGIFRKPGVKSRIQALRNLVETNVCVDFSDQQAYDVADMVKQYFRDLPETLLTNKLSETFILIFQYVPVYLRRESVLCALLLMPDEHVEVLQALLHFLLSIAKHSQINQMNENNLAMCFAPSLFHYSPTYKQNVGSPHPKELAENKAGNDCLYYFLKNFNRIFKVPQEFIKQCKSSELNDSKAKLLNDLGSETGGWREYLNECQANLLKEAKDKQRGWVSVSGYHPRVEIAYKKVADGIPLRLWKVTADIEAPPLEVLHRLIRERHVWDPDLHSAKIVTQLEQNSEIFQFVRRSVAPRPNEEYCVVRTWRTNLSKDACLLVETSVEHPDAPAVPHSNRGLILASRYLIEPCGSGKSRLLHLSRVDTLGRSPEWYQKHYGHLQSSFVANIQASFSTHQNSSGPESKV</sequence>
<dbReference type="EMBL" id="JAACXV010014123">
    <property type="protein sequence ID" value="KAF7270215.1"/>
    <property type="molecule type" value="Genomic_DNA"/>
</dbReference>
<protein>
    <recommendedName>
        <fullName evidence="8">Rho GTPase-activating protein 7</fullName>
    </recommendedName>
</protein>
<dbReference type="OrthoDB" id="10003330at2759"/>